<reference evidence="2 3" key="1">
    <citation type="submission" date="2023-01" db="EMBL/GenBank/DDBJ databases">
        <title>Novel diversity within Roseofilum (Cyanobacteria; Desertifilaceae) from marine benthic mats with descriptions of four novel species.</title>
        <authorList>
            <person name="Wang Y."/>
            <person name="Berthold D.E."/>
            <person name="Hu J."/>
            <person name="Lefler F.W."/>
            <person name="Laughinghouse H.D. IV."/>
        </authorList>
    </citation>
    <scope>NUCLEOTIDE SEQUENCE [LARGE SCALE GENOMIC DNA]</scope>
    <source>
        <strain evidence="2 3">BLCC-M114</strain>
    </source>
</reference>
<name>A0ABT7B9D9_9CYAN</name>
<feature type="signal peptide" evidence="1">
    <location>
        <begin position="1"/>
        <end position="33"/>
    </location>
</feature>
<organism evidence="2 3">
    <name type="scientific">Roseofilum capinflatum BLCC-M114</name>
    <dbReference type="NCBI Taxonomy" id="3022440"/>
    <lineage>
        <taxon>Bacteria</taxon>
        <taxon>Bacillati</taxon>
        <taxon>Cyanobacteriota</taxon>
        <taxon>Cyanophyceae</taxon>
        <taxon>Desertifilales</taxon>
        <taxon>Desertifilaceae</taxon>
        <taxon>Roseofilum</taxon>
        <taxon>Roseofilum capinflatum</taxon>
    </lineage>
</organism>
<dbReference type="EMBL" id="JAQOSO010000079">
    <property type="protein sequence ID" value="MDJ1175116.1"/>
    <property type="molecule type" value="Genomic_DNA"/>
</dbReference>
<evidence type="ECO:0000313" key="3">
    <source>
        <dbReference type="Proteomes" id="UP001235849"/>
    </source>
</evidence>
<sequence length="284" mass="32259">MKKNNRAFPFLSSMVLVPLTALILNGTATHSRAQTGETGLIFEGQSTPNQVPVTVTEYTGECPGTEEAGDIKAWFVSTFISPQPRQRVRITNVTTGMNPNRLPYTDRAYDKGNSSEPILMQFGTEHGDSRFRVQRGLNEFEYQIRQGRETVEEGRFTALFDVQTRSQVRNSQLVTQEVCANTNITLNRCGDRRTQNQWKCPDGKVIRQETFPQGPVKTMIRNETSEMVNFEIRGRQYSLWPGQSIELTDSNPGFVRYSNRSTSLQPGVLYRFQIFGNTLNLVDR</sequence>
<evidence type="ECO:0000256" key="1">
    <source>
        <dbReference type="SAM" id="SignalP"/>
    </source>
</evidence>
<proteinExistence type="predicted"/>
<accession>A0ABT7B9D9</accession>
<gene>
    <name evidence="2" type="ORF">PMG25_13520</name>
</gene>
<evidence type="ECO:0000313" key="2">
    <source>
        <dbReference type="EMBL" id="MDJ1175116.1"/>
    </source>
</evidence>
<comment type="caution">
    <text evidence="2">The sequence shown here is derived from an EMBL/GenBank/DDBJ whole genome shotgun (WGS) entry which is preliminary data.</text>
</comment>
<keyword evidence="1" id="KW-0732">Signal</keyword>
<dbReference type="RefSeq" id="WP_283767423.1">
    <property type="nucleotide sequence ID" value="NZ_JAQOSO010000079.1"/>
</dbReference>
<feature type="chain" id="PRO_5047217095" evidence="1">
    <location>
        <begin position="34"/>
        <end position="284"/>
    </location>
</feature>
<keyword evidence="3" id="KW-1185">Reference proteome</keyword>
<protein>
    <submittedName>
        <fullName evidence="2">Uncharacterized protein</fullName>
    </submittedName>
</protein>
<dbReference type="Proteomes" id="UP001235849">
    <property type="component" value="Unassembled WGS sequence"/>
</dbReference>